<evidence type="ECO:0000256" key="3">
    <source>
        <dbReference type="ARBA" id="ARBA00012780"/>
    </source>
</evidence>
<keyword evidence="4 11" id="KW-0732">Signal</keyword>
<dbReference type="SUPFAM" id="SSF51445">
    <property type="entry name" value="(Trans)glycosidases"/>
    <property type="match status" value="1"/>
</dbReference>
<reference evidence="13 14" key="1">
    <citation type="journal article" date="2020" name="Mol. Plant">
        <title>The Chromosome-Based Rubber Tree Genome Provides New Insights into Spurge Genome Evolution and Rubber Biosynthesis.</title>
        <authorList>
            <person name="Liu J."/>
            <person name="Shi C."/>
            <person name="Shi C.C."/>
            <person name="Li W."/>
            <person name="Zhang Q.J."/>
            <person name="Zhang Y."/>
            <person name="Li K."/>
            <person name="Lu H.F."/>
            <person name="Shi C."/>
            <person name="Zhu S.T."/>
            <person name="Xiao Z.Y."/>
            <person name="Nan H."/>
            <person name="Yue Y."/>
            <person name="Zhu X.G."/>
            <person name="Wu Y."/>
            <person name="Hong X.N."/>
            <person name="Fan G.Y."/>
            <person name="Tong Y."/>
            <person name="Zhang D."/>
            <person name="Mao C.L."/>
            <person name="Liu Y.L."/>
            <person name="Hao S.J."/>
            <person name="Liu W.Q."/>
            <person name="Lv M.Q."/>
            <person name="Zhang H.B."/>
            <person name="Liu Y."/>
            <person name="Hu-Tang G.R."/>
            <person name="Wang J.P."/>
            <person name="Wang J.H."/>
            <person name="Sun Y.H."/>
            <person name="Ni S.B."/>
            <person name="Chen W.B."/>
            <person name="Zhang X.C."/>
            <person name="Jiao Y.N."/>
            <person name="Eichler E.E."/>
            <person name="Li G.H."/>
            <person name="Liu X."/>
            <person name="Gao L.Z."/>
        </authorList>
    </citation>
    <scope>NUCLEOTIDE SEQUENCE [LARGE SCALE GENOMIC DNA]</scope>
    <source>
        <strain evidence="14">cv. GT1</strain>
        <tissue evidence="13">Leaf</tissue>
    </source>
</reference>
<evidence type="ECO:0000256" key="8">
    <source>
        <dbReference type="ARBA" id="ARBA00033335"/>
    </source>
</evidence>
<evidence type="ECO:0000256" key="6">
    <source>
        <dbReference type="ARBA" id="ARBA00023157"/>
    </source>
</evidence>
<protein>
    <recommendedName>
        <fullName evidence="3">glucan endo-1,3-beta-D-glucosidase</fullName>
        <ecNumber evidence="3">3.2.1.39</ecNumber>
    </recommendedName>
    <alternativeName>
        <fullName evidence="8">(1-&gt;3)-beta-glucan endohydrolase</fullName>
    </alternativeName>
    <alternativeName>
        <fullName evidence="9">Beta-1,3-endoglucanase</fullName>
    </alternativeName>
</protein>
<dbReference type="Gene3D" id="3.20.20.80">
    <property type="entry name" value="Glycosidases"/>
    <property type="match status" value="2"/>
</dbReference>
<feature type="chain" id="PRO_5025555866" description="glucan endo-1,3-beta-D-glucosidase" evidence="11">
    <location>
        <begin position="30"/>
        <end position="440"/>
    </location>
</feature>
<accession>A0A6A6LD14</accession>
<evidence type="ECO:0000259" key="12">
    <source>
        <dbReference type="SMART" id="SM00768"/>
    </source>
</evidence>
<sequence length="440" mass="47693">MEKSLASLCASVVTALLLLESTLIQGVEGAIGVNYGTVANNLPPPAQVAHFLVESTIIDRVRLFDTNTEILEAFAHTGIAVTVTVPNDQIPHLAKLSNAQEWLKSNIQPYVPATNIIKILVGNEVLSTANKLIIASLVPAMRTLHAALVGASLDTKIKVSTPHSLGILSTSSPPSTGKFRQGYDIHVLKPLLSFLRDTNSPFMINPYPFFGCSEDTLDYALFRANSGVEDENTKLVYTNMLDGQLDAVFSAMKLLESAAQYNGNLMKHVMSGAGTPLMPNRTFETYIFALFNENLKPGPTCERNFGLFRPDMTPVYNIGILRSTASSISKEPNPGAAGRCTGESRACRAPLQQGKRWCLPKTGADIEALQRNIDYVCGMGMDCGPIVDGGECFLPNTVRAHAAFAMNAYYQAMGRNDYDCDFQQTGAISSLDPSYGNCKY</sequence>
<evidence type="ECO:0000256" key="1">
    <source>
        <dbReference type="ARBA" id="ARBA00000382"/>
    </source>
</evidence>
<dbReference type="FunFam" id="1.20.58.1040:FF:000003">
    <property type="entry name" value="glucan endo-1,3-beta-glucosidase 7"/>
    <property type="match status" value="1"/>
</dbReference>
<evidence type="ECO:0000313" key="14">
    <source>
        <dbReference type="Proteomes" id="UP000467840"/>
    </source>
</evidence>
<comment type="catalytic activity">
    <reaction evidence="1">
        <text>Hydrolysis of (1-&gt;3)-beta-D-glucosidic linkages in (1-&gt;3)-beta-D-glucans.</text>
        <dbReference type="EC" id="3.2.1.39"/>
    </reaction>
</comment>
<name>A0A6A6LD14_HEVBR</name>
<comment type="similarity">
    <text evidence="2 10">Belongs to the glycosyl hydrolase 17 family.</text>
</comment>
<dbReference type="EC" id="3.2.1.39" evidence="3"/>
<proteinExistence type="inferred from homology"/>
<dbReference type="Proteomes" id="UP000467840">
    <property type="component" value="Chromosome 1"/>
</dbReference>
<dbReference type="InterPro" id="IPR000490">
    <property type="entry name" value="Glyco_hydro_17"/>
</dbReference>
<feature type="domain" description="X8" evidence="12">
    <location>
        <begin position="356"/>
        <end position="440"/>
    </location>
</feature>
<evidence type="ECO:0000256" key="2">
    <source>
        <dbReference type="ARBA" id="ARBA00008773"/>
    </source>
</evidence>
<keyword evidence="5" id="KW-0378">Hydrolase</keyword>
<comment type="caution">
    <text evidence="13">The sequence shown here is derived from an EMBL/GenBank/DDBJ whole genome shotgun (WGS) entry which is preliminary data.</text>
</comment>
<evidence type="ECO:0000256" key="5">
    <source>
        <dbReference type="ARBA" id="ARBA00022801"/>
    </source>
</evidence>
<evidence type="ECO:0000256" key="10">
    <source>
        <dbReference type="RuleBase" id="RU004335"/>
    </source>
</evidence>
<dbReference type="PANTHER" id="PTHR32227">
    <property type="entry name" value="GLUCAN ENDO-1,3-BETA-GLUCOSIDASE BG1-RELATED-RELATED"/>
    <property type="match status" value="1"/>
</dbReference>
<evidence type="ECO:0000256" key="9">
    <source>
        <dbReference type="ARBA" id="ARBA00033417"/>
    </source>
</evidence>
<dbReference type="AlphaFoldDB" id="A0A6A6LD14"/>
<dbReference type="Pfam" id="PF00332">
    <property type="entry name" value="Glyco_hydro_17"/>
    <property type="match status" value="2"/>
</dbReference>
<organism evidence="13 14">
    <name type="scientific">Hevea brasiliensis</name>
    <name type="common">Para rubber tree</name>
    <name type="synonym">Siphonia brasiliensis</name>
    <dbReference type="NCBI Taxonomy" id="3981"/>
    <lineage>
        <taxon>Eukaryota</taxon>
        <taxon>Viridiplantae</taxon>
        <taxon>Streptophyta</taxon>
        <taxon>Embryophyta</taxon>
        <taxon>Tracheophyta</taxon>
        <taxon>Spermatophyta</taxon>
        <taxon>Magnoliopsida</taxon>
        <taxon>eudicotyledons</taxon>
        <taxon>Gunneridae</taxon>
        <taxon>Pentapetalae</taxon>
        <taxon>rosids</taxon>
        <taxon>fabids</taxon>
        <taxon>Malpighiales</taxon>
        <taxon>Euphorbiaceae</taxon>
        <taxon>Crotonoideae</taxon>
        <taxon>Micrandreae</taxon>
        <taxon>Hevea</taxon>
    </lineage>
</organism>
<keyword evidence="6" id="KW-1015">Disulfide bond</keyword>
<dbReference type="InterPro" id="IPR017853">
    <property type="entry name" value="GH"/>
</dbReference>
<dbReference type="Pfam" id="PF07983">
    <property type="entry name" value="X8"/>
    <property type="match status" value="1"/>
</dbReference>
<keyword evidence="7" id="KW-0326">Glycosidase</keyword>
<evidence type="ECO:0000256" key="7">
    <source>
        <dbReference type="ARBA" id="ARBA00023295"/>
    </source>
</evidence>
<feature type="signal peptide" evidence="11">
    <location>
        <begin position="1"/>
        <end position="29"/>
    </location>
</feature>
<dbReference type="InterPro" id="IPR044965">
    <property type="entry name" value="Glyco_hydro_17_plant"/>
</dbReference>
<evidence type="ECO:0000256" key="4">
    <source>
        <dbReference type="ARBA" id="ARBA00022729"/>
    </source>
</evidence>
<dbReference type="GO" id="GO:0042973">
    <property type="term" value="F:glucan endo-1,3-beta-D-glucosidase activity"/>
    <property type="evidence" value="ECO:0007669"/>
    <property type="project" value="UniProtKB-EC"/>
</dbReference>
<gene>
    <name evidence="13" type="ORF">GH714_031462</name>
</gene>
<dbReference type="InterPro" id="IPR012946">
    <property type="entry name" value="X8"/>
</dbReference>
<evidence type="ECO:0000256" key="11">
    <source>
        <dbReference type="SAM" id="SignalP"/>
    </source>
</evidence>
<dbReference type="Gene3D" id="1.20.58.1040">
    <property type="match status" value="1"/>
</dbReference>
<dbReference type="EMBL" id="JAAGAX010000011">
    <property type="protein sequence ID" value="KAF2299312.1"/>
    <property type="molecule type" value="Genomic_DNA"/>
</dbReference>
<evidence type="ECO:0000313" key="13">
    <source>
        <dbReference type="EMBL" id="KAF2299312.1"/>
    </source>
</evidence>
<keyword evidence="14" id="KW-1185">Reference proteome</keyword>
<dbReference type="SMART" id="SM00768">
    <property type="entry name" value="X8"/>
    <property type="match status" value="1"/>
</dbReference>
<dbReference type="GO" id="GO:0005975">
    <property type="term" value="P:carbohydrate metabolic process"/>
    <property type="evidence" value="ECO:0007669"/>
    <property type="project" value="InterPro"/>
</dbReference>